<dbReference type="InterPro" id="IPR051055">
    <property type="entry name" value="PIF1_helicase"/>
</dbReference>
<evidence type="ECO:0000256" key="2">
    <source>
        <dbReference type="SAM" id="MobiDB-lite"/>
    </source>
</evidence>
<comment type="cofactor">
    <cofactor evidence="1">
        <name>Mg(2+)</name>
        <dbReference type="ChEBI" id="CHEBI:18420"/>
    </cofactor>
</comment>
<dbReference type="Proteomes" id="UP000186601">
    <property type="component" value="Unassembled WGS sequence"/>
</dbReference>
<sequence>NGSWLGDVPDQLNGLNYIEKMMVARFRHNACVATVNTAGRRMHANAVVFAQPVAKLYNVLPPSPAELSEVIGVYFLGPCAPTETDFKRTPFLIRKHVVLRALQWLKVNHQDYGDLQISMENLQSYPEDQPPVGWYHLPDQGDFPIASLPVYETSADERGTESGSCSFAVHGICADDIAGMSKDALVAVALRHLKGKGEVVGYGHSSQPESIYKNPRLYPGMFPWLFPYGLGGFENDLALVGVPRATRVRQLLYYHDRRFQVDETFPFIVFNQDQIKSCSRGGFVLTDRRNYDEVVEKILSVDVNVLSELVRRGKENGFVQPLNDAEKRCYELISIIDHVAGHVPGSNTRKKYQRSEIRSLIIRYGIPVFFITFAPSESKSPICLYFCGEGIDLDDYLPLKTDSKERLRTVVQNPVARARFFNLMVNLFVKHVLRADSGRDGLFGRTSAYYGTVEEQGRLSLHLHMLLWIEGTHSPQEIRDRSLDPDGTFAKALIDWLENCHQGDFTTGSQQEIEERMKTKGWSGREPMSTRPWWPDPTTALPQPPPPMSTEQEMDSWFERMCAVTDEIVALANVHDNKHNKGCTRPPFNECRARFPRPLNEHSYVDLESGALRLKKGEAWINTFSVVVTHLLRCNSDVTSLLSSTQVRAVIAYVTDYITKTNLKTHTIFETIQKVLAGSASIIADTPSRADAARRLITRIVNALTAQSQIGGPMVCAHLLGHPDHYTNKTFKVFFWMSYTKAVGSVWEINTSDPGAPSNSYDKELWVLQNQGGKVVGHSKVFDYAHRPREFSNWSLYDYIEQTVVKRLPTGGSQRHTDPVNYEQTEDGVPEDEVDLDTSSRKLTAELQPGRAYRFDIKHPNYNTHAVHLVKPECRYVVNFVGPVLPRKDRGDREHYCQAMLTLFAPGGWRTGLELKSVEETWDAAFSRTSFIPKHDQLMRNMNVLYECQDARDDYTAQRRAEGKRKFLATFLDDEVVDALDRETADSNVTDNITNQRLQSLIEQMSTNLNDHGVRTRKRMDEMRSFILHLHQPTLPSTPSSAVTVPSPCAVPVKTPEQWRSLVVAAKDVVMQARRDHLVNVPSSVLETHPLSFPHTDQPNEEGVVKLLSLNQLDSVRNHSSDSGLASAPDLFRDCAGHIESVSTRFSLNADQRKAFTIAASHLISIQNEPLKMYLGGMAGTGKSQVIKALSTFLEDRREAHRFAITAPTGSAASIIGGSTYHSLLGILKTGDSGSPLTLGKVKDRLAAVDILFLDEISMLSCSDVYAISSKLCRALDRPTQPFGGLHVIFAGDFAQLPPPGEKQLALYSCSTGLKSAGLSTSGQKNALGRGLWHCFTTVVILRQNMRQRGASLADSNFRSALENMRLKSCTSEDIRLLQGRILGPSNVTRLTDDRFRHVSIVTAWNTHRDAINEVASEIFATETGQTLHHFYSQDKLSIKCHADSLRELLRDAESDLQLLTKGVIPPKLQEYFWSLPPSNTGNLAGVLSLCLGMPVLLKHNEATELCATNGAEGHVVAWDSQRSSNGKDVLRTVFVRLHQPPRDMQIRDLPINVIPVPSTSKTVLCTLWSGRKERVKRTQVFLLPNFAMTDFGCQGRTRPNNPVDLRHCLGHQSVYTCLSRSSTLSGTLILHSFDVKKVTGGAGKDLRREMRELEILDDITSKRFTGTLPLAIRGVFRAELIKTYQNVYGPRHVPSHVHPALNWRKDHLANLTPPDIPDQWRQVHPSGFNVENNPKVYAHETVLSAKREAVRAVHKVSTVRQTLAEQLLCSSSAEVNVSSNKFASKRKITADEVLLSAKKLNTTNYQPNLQTTRPTPPSSTHGQRLGFAWDSVDHSCAYDAVFTIMWNTRESGLTYAWRDLVLESTFARHLEDSFGGVTIAYTQLETVKGYLRDILSDSSPVLFPRHGPVMTAIEPLLDAPICFTSTIIRLSACVFVRFFQSSQLPVLRGDGLLWV</sequence>
<comment type="similarity">
    <text evidence="1">Belongs to the helicase family.</text>
</comment>
<evidence type="ECO:0000313" key="6">
    <source>
        <dbReference type="EMBL" id="PSR87074.1"/>
    </source>
</evidence>
<dbReference type="GO" id="GO:0006281">
    <property type="term" value="P:DNA repair"/>
    <property type="evidence" value="ECO:0007669"/>
    <property type="project" value="UniProtKB-KW"/>
</dbReference>
<dbReference type="OrthoDB" id="3259294at2759"/>
<feature type="domain" description="DUF6570" evidence="5">
    <location>
        <begin position="1"/>
        <end position="123"/>
    </location>
</feature>
<dbReference type="GO" id="GO:0016887">
    <property type="term" value="F:ATP hydrolysis activity"/>
    <property type="evidence" value="ECO:0007669"/>
    <property type="project" value="RHEA"/>
</dbReference>
<dbReference type="Pfam" id="PF14214">
    <property type="entry name" value="Helitron_like_N"/>
    <property type="match status" value="1"/>
</dbReference>
<dbReference type="EC" id="5.6.2.3" evidence="1"/>
<feature type="domain" description="Helitron helicase-like" evidence="4">
    <location>
        <begin position="251"/>
        <end position="467"/>
    </location>
</feature>
<evidence type="ECO:0000313" key="7">
    <source>
        <dbReference type="Proteomes" id="UP000186601"/>
    </source>
</evidence>
<dbReference type="SUPFAM" id="SSF52540">
    <property type="entry name" value="P-loop containing nucleoside triphosphate hydrolases"/>
    <property type="match status" value="2"/>
</dbReference>
<gene>
    <name evidence="6" type="ORF">PHLCEN_2v5260</name>
</gene>
<organism evidence="6 7">
    <name type="scientific">Hermanssonia centrifuga</name>
    <dbReference type="NCBI Taxonomy" id="98765"/>
    <lineage>
        <taxon>Eukaryota</taxon>
        <taxon>Fungi</taxon>
        <taxon>Dikarya</taxon>
        <taxon>Basidiomycota</taxon>
        <taxon>Agaricomycotina</taxon>
        <taxon>Agaricomycetes</taxon>
        <taxon>Polyporales</taxon>
        <taxon>Meruliaceae</taxon>
        <taxon>Hermanssonia</taxon>
    </lineage>
</organism>
<reference evidence="6 7" key="1">
    <citation type="submission" date="2018-02" db="EMBL/GenBank/DDBJ databases">
        <title>Genome sequence of the basidiomycete white-rot fungus Phlebia centrifuga.</title>
        <authorList>
            <person name="Granchi Z."/>
            <person name="Peng M."/>
            <person name="de Vries R.P."/>
            <person name="Hilden K."/>
            <person name="Makela M.R."/>
            <person name="Grigoriev I."/>
            <person name="Riley R."/>
        </authorList>
    </citation>
    <scope>NUCLEOTIDE SEQUENCE [LARGE SCALE GENOMIC DNA]</scope>
    <source>
        <strain evidence="6 7">FBCC195</strain>
    </source>
</reference>
<dbReference type="GO" id="GO:0000723">
    <property type="term" value="P:telomere maintenance"/>
    <property type="evidence" value="ECO:0007669"/>
    <property type="project" value="InterPro"/>
</dbReference>
<name>A0A2R6P8M2_9APHY</name>
<dbReference type="InterPro" id="IPR027417">
    <property type="entry name" value="P-loop_NTPase"/>
</dbReference>
<dbReference type="GO" id="GO:0006310">
    <property type="term" value="P:DNA recombination"/>
    <property type="evidence" value="ECO:0007669"/>
    <property type="project" value="UniProtKB-KW"/>
</dbReference>
<evidence type="ECO:0000256" key="1">
    <source>
        <dbReference type="RuleBase" id="RU363044"/>
    </source>
</evidence>
<keyword evidence="1" id="KW-0378">Hydrolase</keyword>
<dbReference type="Gene3D" id="3.40.50.300">
    <property type="entry name" value="P-loop containing nucleotide triphosphate hydrolases"/>
    <property type="match status" value="1"/>
</dbReference>
<keyword evidence="1" id="KW-0227">DNA damage</keyword>
<evidence type="ECO:0000259" key="4">
    <source>
        <dbReference type="Pfam" id="PF14214"/>
    </source>
</evidence>
<evidence type="ECO:0000259" key="5">
    <source>
        <dbReference type="Pfam" id="PF20209"/>
    </source>
</evidence>
<feature type="non-terminal residue" evidence="6">
    <location>
        <position position="1"/>
    </location>
</feature>
<accession>A0A2R6P8M2</accession>
<feature type="compositionally biased region" description="Acidic residues" evidence="2">
    <location>
        <begin position="824"/>
        <end position="836"/>
    </location>
</feature>
<dbReference type="InterPro" id="IPR046700">
    <property type="entry name" value="DUF6570"/>
</dbReference>
<feature type="region of interest" description="Disordered" evidence="2">
    <location>
        <begin position="518"/>
        <end position="551"/>
    </location>
</feature>
<dbReference type="Pfam" id="PF05970">
    <property type="entry name" value="PIF1"/>
    <property type="match status" value="1"/>
</dbReference>
<feature type="domain" description="DNA helicase Pif1-like DEAD-box helicase" evidence="3">
    <location>
        <begin position="1148"/>
        <end position="1353"/>
    </location>
</feature>
<feature type="region of interest" description="Disordered" evidence="2">
    <location>
        <begin position="810"/>
        <end position="837"/>
    </location>
</feature>
<dbReference type="InterPro" id="IPR025476">
    <property type="entry name" value="Helitron_helicase-like"/>
</dbReference>
<dbReference type="EMBL" id="MLYV02000519">
    <property type="protein sequence ID" value="PSR87074.1"/>
    <property type="molecule type" value="Genomic_DNA"/>
</dbReference>
<dbReference type="PANTHER" id="PTHR47642">
    <property type="entry name" value="ATP-DEPENDENT DNA HELICASE"/>
    <property type="match status" value="1"/>
</dbReference>
<keyword evidence="1" id="KW-0234">DNA repair</keyword>
<dbReference type="GO" id="GO:0043139">
    <property type="term" value="F:5'-3' DNA helicase activity"/>
    <property type="evidence" value="ECO:0007669"/>
    <property type="project" value="UniProtKB-EC"/>
</dbReference>
<comment type="catalytic activity">
    <reaction evidence="1">
        <text>ATP + H2O = ADP + phosphate + H(+)</text>
        <dbReference type="Rhea" id="RHEA:13065"/>
        <dbReference type="ChEBI" id="CHEBI:15377"/>
        <dbReference type="ChEBI" id="CHEBI:15378"/>
        <dbReference type="ChEBI" id="CHEBI:30616"/>
        <dbReference type="ChEBI" id="CHEBI:43474"/>
        <dbReference type="ChEBI" id="CHEBI:456216"/>
        <dbReference type="EC" id="5.6.2.3"/>
    </reaction>
</comment>
<dbReference type="InterPro" id="IPR010285">
    <property type="entry name" value="DNA_helicase_pif1-like_DEAD"/>
</dbReference>
<keyword evidence="1" id="KW-0347">Helicase</keyword>
<evidence type="ECO:0000259" key="3">
    <source>
        <dbReference type="Pfam" id="PF05970"/>
    </source>
</evidence>
<keyword evidence="7" id="KW-1185">Reference proteome</keyword>
<comment type="caution">
    <text evidence="6">The sequence shown here is derived from an EMBL/GenBank/DDBJ whole genome shotgun (WGS) entry which is preliminary data.</text>
</comment>
<keyword evidence="1" id="KW-0547">Nucleotide-binding</keyword>
<dbReference type="STRING" id="98765.A0A2R6P8M2"/>
<keyword evidence="1" id="KW-0067">ATP-binding</keyword>
<proteinExistence type="inferred from homology"/>
<keyword evidence="1" id="KW-0233">DNA recombination</keyword>
<dbReference type="Pfam" id="PF20209">
    <property type="entry name" value="DUF6570"/>
    <property type="match status" value="1"/>
</dbReference>
<protein>
    <recommendedName>
        <fullName evidence="1">ATP-dependent DNA helicase</fullName>
        <ecNumber evidence="1">5.6.2.3</ecNumber>
    </recommendedName>
</protein>
<dbReference type="GO" id="GO:0005524">
    <property type="term" value="F:ATP binding"/>
    <property type="evidence" value="ECO:0007669"/>
    <property type="project" value="UniProtKB-KW"/>
</dbReference>